<dbReference type="STRING" id="1073090.A0A1L9SSN0"/>
<accession>A0A1L9SSN0</accession>
<protein>
    <submittedName>
        <fullName evidence="1">Uncharacterized protein</fullName>
    </submittedName>
</protein>
<proteinExistence type="predicted"/>
<reference evidence="2" key="1">
    <citation type="journal article" date="2017" name="Genome Biol.">
        <title>Comparative genomics reveals high biological diversity and specific adaptations in the industrially and medically important fungal genus Aspergillus.</title>
        <authorList>
            <person name="de Vries R.P."/>
            <person name="Riley R."/>
            <person name="Wiebenga A."/>
            <person name="Aguilar-Osorio G."/>
            <person name="Amillis S."/>
            <person name="Uchima C.A."/>
            <person name="Anderluh G."/>
            <person name="Asadollahi M."/>
            <person name="Askin M."/>
            <person name="Barry K."/>
            <person name="Battaglia E."/>
            <person name="Bayram O."/>
            <person name="Benocci T."/>
            <person name="Braus-Stromeyer S.A."/>
            <person name="Caldana C."/>
            <person name="Canovas D."/>
            <person name="Cerqueira G.C."/>
            <person name="Chen F."/>
            <person name="Chen W."/>
            <person name="Choi C."/>
            <person name="Clum A."/>
            <person name="Dos Santos R.A."/>
            <person name="Damasio A.R."/>
            <person name="Diallinas G."/>
            <person name="Emri T."/>
            <person name="Fekete E."/>
            <person name="Flipphi M."/>
            <person name="Freyberg S."/>
            <person name="Gallo A."/>
            <person name="Gournas C."/>
            <person name="Habgood R."/>
            <person name="Hainaut M."/>
            <person name="Harispe M.L."/>
            <person name="Henrissat B."/>
            <person name="Hilden K.S."/>
            <person name="Hope R."/>
            <person name="Hossain A."/>
            <person name="Karabika E."/>
            <person name="Karaffa L."/>
            <person name="Karanyi Z."/>
            <person name="Krasevec N."/>
            <person name="Kuo A."/>
            <person name="Kusch H."/>
            <person name="LaButti K."/>
            <person name="Lagendijk E.L."/>
            <person name="Lapidus A."/>
            <person name="Levasseur A."/>
            <person name="Lindquist E."/>
            <person name="Lipzen A."/>
            <person name="Logrieco A.F."/>
            <person name="MacCabe A."/>
            <person name="Maekelae M.R."/>
            <person name="Malavazi I."/>
            <person name="Melin P."/>
            <person name="Meyer V."/>
            <person name="Mielnichuk N."/>
            <person name="Miskei M."/>
            <person name="Molnar A.P."/>
            <person name="Mule G."/>
            <person name="Ngan C.Y."/>
            <person name="Orejas M."/>
            <person name="Orosz E."/>
            <person name="Ouedraogo J.P."/>
            <person name="Overkamp K.M."/>
            <person name="Park H.-S."/>
            <person name="Perrone G."/>
            <person name="Piumi F."/>
            <person name="Punt P.J."/>
            <person name="Ram A.F."/>
            <person name="Ramon A."/>
            <person name="Rauscher S."/>
            <person name="Record E."/>
            <person name="Riano-Pachon D.M."/>
            <person name="Robert V."/>
            <person name="Roehrig J."/>
            <person name="Ruller R."/>
            <person name="Salamov A."/>
            <person name="Salih N.S."/>
            <person name="Samson R.A."/>
            <person name="Sandor E."/>
            <person name="Sanguinetti M."/>
            <person name="Schuetze T."/>
            <person name="Sepcic K."/>
            <person name="Shelest E."/>
            <person name="Sherlock G."/>
            <person name="Sophianopoulou V."/>
            <person name="Squina F.M."/>
            <person name="Sun H."/>
            <person name="Susca A."/>
            <person name="Todd R.B."/>
            <person name="Tsang A."/>
            <person name="Unkles S.E."/>
            <person name="van de Wiele N."/>
            <person name="van Rossen-Uffink D."/>
            <person name="Oliveira J.V."/>
            <person name="Vesth T.C."/>
            <person name="Visser J."/>
            <person name="Yu J.-H."/>
            <person name="Zhou M."/>
            <person name="Andersen M.R."/>
            <person name="Archer D.B."/>
            <person name="Baker S.E."/>
            <person name="Benoit I."/>
            <person name="Brakhage A.A."/>
            <person name="Braus G.H."/>
            <person name="Fischer R."/>
            <person name="Frisvad J.C."/>
            <person name="Goldman G.H."/>
            <person name="Houbraken J."/>
            <person name="Oakley B."/>
            <person name="Pocsi I."/>
            <person name="Scazzocchio C."/>
            <person name="Seiboth B."/>
            <person name="vanKuyk P.A."/>
            <person name="Wortman J."/>
            <person name="Dyer P.S."/>
            <person name="Grigoriev I.V."/>
        </authorList>
    </citation>
    <scope>NUCLEOTIDE SEQUENCE [LARGE SCALE GENOMIC DNA]</scope>
    <source>
        <strain evidence="2">CBS 506.65</strain>
    </source>
</reference>
<dbReference type="EMBL" id="KV878337">
    <property type="protein sequence ID" value="OJJ50208.1"/>
    <property type="molecule type" value="Genomic_DNA"/>
</dbReference>
<name>A0A1L9SSN0_9EURO</name>
<dbReference type="RefSeq" id="XP_022584718.1">
    <property type="nucleotide sequence ID" value="XM_022721053.1"/>
</dbReference>
<dbReference type="Proteomes" id="UP000184188">
    <property type="component" value="Unassembled WGS sequence"/>
</dbReference>
<organism evidence="1 2">
    <name type="scientific">Penicilliopsis zonata CBS 506.65</name>
    <dbReference type="NCBI Taxonomy" id="1073090"/>
    <lineage>
        <taxon>Eukaryota</taxon>
        <taxon>Fungi</taxon>
        <taxon>Dikarya</taxon>
        <taxon>Ascomycota</taxon>
        <taxon>Pezizomycotina</taxon>
        <taxon>Eurotiomycetes</taxon>
        <taxon>Eurotiomycetidae</taxon>
        <taxon>Eurotiales</taxon>
        <taxon>Aspergillaceae</taxon>
        <taxon>Penicilliopsis</taxon>
    </lineage>
</organism>
<gene>
    <name evidence="1" type="ORF">ASPZODRAFT_1131971</name>
</gene>
<dbReference type="GeneID" id="34607518"/>
<dbReference type="AlphaFoldDB" id="A0A1L9SSN0"/>
<evidence type="ECO:0000313" key="2">
    <source>
        <dbReference type="Proteomes" id="UP000184188"/>
    </source>
</evidence>
<dbReference type="OrthoDB" id="3357341at2759"/>
<dbReference type="VEuPathDB" id="FungiDB:ASPZODRAFT_1131971"/>
<keyword evidence="2" id="KW-1185">Reference proteome</keyword>
<sequence length="221" mass="25290">MLDENLPTFYIKSNVDQKHNRTIYLSQHGNEPEPTYTLCYPDPSSPESKNRYAAGLSDPFVTNVIYGEVLVVPEWTQPTLSAETIRQNGGVQPPPEPILPTQFTIQLYDPDQHITVRYKRKTWNTPATWEFEMPQLTFRQPSNSTLDQTQSDPAAADVTPKLKFSWRKDSKLSKDLVCLLSGKTSNFPEVKGNKNKEPDITISIFQALREITLYEPNLYRP</sequence>
<evidence type="ECO:0000313" key="1">
    <source>
        <dbReference type="EMBL" id="OJJ50208.1"/>
    </source>
</evidence>